<dbReference type="InterPro" id="IPR030846">
    <property type="entry name" value="DnaG_bac"/>
</dbReference>
<dbReference type="AlphaFoldDB" id="A0A495AEE7"/>
<evidence type="ECO:0000259" key="16">
    <source>
        <dbReference type="PROSITE" id="PS50880"/>
    </source>
</evidence>
<dbReference type="SMART" id="SM00493">
    <property type="entry name" value="TOPRIM"/>
    <property type="match status" value="1"/>
</dbReference>
<dbReference type="Pfam" id="PF13155">
    <property type="entry name" value="Toprim_2"/>
    <property type="match status" value="1"/>
</dbReference>
<dbReference type="HAMAP" id="MF_00974">
    <property type="entry name" value="DNA_primase_DnaG"/>
    <property type="match status" value="1"/>
</dbReference>
<dbReference type="InterPro" id="IPR050219">
    <property type="entry name" value="DnaG_primase"/>
</dbReference>
<dbReference type="OrthoDB" id="9803773at2"/>
<dbReference type="SUPFAM" id="SSF48024">
    <property type="entry name" value="N-terminal domain of DnaB helicase"/>
    <property type="match status" value="1"/>
</dbReference>
<dbReference type="InterPro" id="IPR037068">
    <property type="entry name" value="DNA_primase_core_N_sf"/>
</dbReference>
<dbReference type="Gene3D" id="1.10.860.10">
    <property type="entry name" value="DNAb Helicase, Chain A"/>
    <property type="match status" value="1"/>
</dbReference>
<evidence type="ECO:0000256" key="1">
    <source>
        <dbReference type="ARBA" id="ARBA00022478"/>
    </source>
</evidence>
<comment type="cofactor">
    <cofactor evidence="12 13 14">
        <name>Zn(2+)</name>
        <dbReference type="ChEBI" id="CHEBI:29105"/>
    </cofactor>
    <text evidence="12 13 14">Binds 1 zinc ion per monomer.</text>
</comment>
<evidence type="ECO:0000256" key="9">
    <source>
        <dbReference type="ARBA" id="ARBA00022842"/>
    </source>
</evidence>
<evidence type="ECO:0000256" key="12">
    <source>
        <dbReference type="HAMAP-Rule" id="MF_00974"/>
    </source>
</evidence>
<dbReference type="GO" id="GO:0000428">
    <property type="term" value="C:DNA-directed RNA polymerase complex"/>
    <property type="evidence" value="ECO:0007669"/>
    <property type="project" value="UniProtKB-KW"/>
</dbReference>
<name>A0A495AEE7_9BACI</name>
<dbReference type="InterPro" id="IPR007693">
    <property type="entry name" value="DNA_helicase_DnaB-like_N"/>
</dbReference>
<keyword evidence="8 12" id="KW-0862">Zinc</keyword>
<dbReference type="FunFam" id="3.40.1360.10:FF:000002">
    <property type="entry name" value="DNA primase"/>
    <property type="match status" value="1"/>
</dbReference>
<dbReference type="InterPro" id="IPR016136">
    <property type="entry name" value="DNA_helicase_N/primase_C"/>
</dbReference>
<dbReference type="SUPFAM" id="SSF56731">
    <property type="entry name" value="DNA primase core"/>
    <property type="match status" value="1"/>
</dbReference>
<keyword evidence="11 12" id="KW-0804">Transcription</keyword>
<keyword evidence="18" id="KW-1185">Reference proteome</keyword>
<dbReference type="Proteomes" id="UP000269301">
    <property type="component" value="Unassembled WGS sequence"/>
</dbReference>
<keyword evidence="7 12" id="KW-0863">Zinc-finger</keyword>
<dbReference type="Pfam" id="PF10410">
    <property type="entry name" value="DnaB_bind"/>
    <property type="match status" value="1"/>
</dbReference>
<dbReference type="PROSITE" id="PS50880">
    <property type="entry name" value="TOPRIM"/>
    <property type="match status" value="1"/>
</dbReference>
<dbReference type="InterPro" id="IPR036185">
    <property type="entry name" value="DNA_heli_DnaB-like_N_sf"/>
</dbReference>
<dbReference type="Pfam" id="PF08275">
    <property type="entry name" value="DNAG_N"/>
    <property type="match status" value="1"/>
</dbReference>
<evidence type="ECO:0000256" key="14">
    <source>
        <dbReference type="PIRSR" id="PIRSR002811-1"/>
    </source>
</evidence>
<dbReference type="GO" id="GO:0006269">
    <property type="term" value="P:DNA replication, synthesis of primer"/>
    <property type="evidence" value="ECO:0007669"/>
    <property type="project" value="UniProtKB-UniRule"/>
</dbReference>
<evidence type="ECO:0000256" key="11">
    <source>
        <dbReference type="ARBA" id="ARBA00023163"/>
    </source>
</evidence>
<evidence type="ECO:0000256" key="15">
    <source>
        <dbReference type="SAM" id="MobiDB-lite"/>
    </source>
</evidence>
<feature type="region of interest" description="Disordered" evidence="15">
    <location>
        <begin position="432"/>
        <end position="455"/>
    </location>
</feature>
<dbReference type="SMART" id="SM00400">
    <property type="entry name" value="ZnF_CHCC"/>
    <property type="match status" value="1"/>
</dbReference>
<dbReference type="Gene3D" id="3.40.1360.10">
    <property type="match status" value="1"/>
</dbReference>
<dbReference type="NCBIfam" id="TIGR01391">
    <property type="entry name" value="dnaG"/>
    <property type="match status" value="1"/>
</dbReference>
<evidence type="ECO:0000256" key="10">
    <source>
        <dbReference type="ARBA" id="ARBA00023125"/>
    </source>
</evidence>
<dbReference type="InterPro" id="IPR002694">
    <property type="entry name" value="Znf_CHC2"/>
</dbReference>
<comment type="subunit">
    <text evidence="12">Monomer. Interacts with DnaB.</text>
</comment>
<dbReference type="FunFam" id="3.90.580.10:FF:000001">
    <property type="entry name" value="DNA primase"/>
    <property type="match status" value="1"/>
</dbReference>
<feature type="domain" description="Toprim" evidence="16">
    <location>
        <begin position="259"/>
        <end position="340"/>
    </location>
</feature>
<evidence type="ECO:0000256" key="13">
    <source>
        <dbReference type="PIRNR" id="PIRNR002811"/>
    </source>
</evidence>
<dbReference type="RefSeq" id="WP_121202888.1">
    <property type="nucleotide sequence ID" value="NZ_RBZP01000001.1"/>
</dbReference>
<dbReference type="GO" id="GO:0003899">
    <property type="term" value="F:DNA-directed RNA polymerase activity"/>
    <property type="evidence" value="ECO:0007669"/>
    <property type="project" value="UniProtKB-UniRule"/>
</dbReference>
<dbReference type="PIRSF" id="PIRSF002811">
    <property type="entry name" value="DnaG"/>
    <property type="match status" value="1"/>
</dbReference>
<comment type="caution">
    <text evidence="17">The sequence shown here is derived from an EMBL/GenBank/DDBJ whole genome shotgun (WGS) entry which is preliminary data.</text>
</comment>
<keyword evidence="3 12" id="KW-0808">Transferase</keyword>
<evidence type="ECO:0000256" key="4">
    <source>
        <dbReference type="ARBA" id="ARBA00022695"/>
    </source>
</evidence>
<dbReference type="EC" id="2.7.7.101" evidence="12"/>
<keyword evidence="10 12" id="KW-0238">DNA-binding</keyword>
<evidence type="ECO:0000256" key="5">
    <source>
        <dbReference type="ARBA" id="ARBA00022705"/>
    </source>
</evidence>
<dbReference type="Pfam" id="PF00772">
    <property type="entry name" value="DnaB"/>
    <property type="match status" value="1"/>
</dbReference>
<gene>
    <name evidence="12" type="primary">dnaG</name>
    <name evidence="17" type="ORF">D8M06_03175</name>
</gene>
<protein>
    <recommendedName>
        <fullName evidence="12 13">DNA primase</fullName>
        <ecNumber evidence="12">2.7.7.101</ecNumber>
    </recommendedName>
</protein>
<sequence>MANQIPEEVIEEIRKSNDIVDVIGEFVQLKKQGRNYFGLCPFHGEKTPSFSVTQEKQIFHCFGCGKGGNVVTFMMELENLSFVEAIKYLAGRSGLSIPDVDEDKDSTFSKENQSTLSAYEWLTKLYHHLLRFTKDGKEGYQYLKNRGISDNAIDEFQLGFAPNVKDFTAEFLKKKGFNQALLVKAGLLSLQNDNSVTDRFRGRIIFPIRNHIGKTIAFGGRTITGGEPKYLNSSESELFQKGKILYNFDLAKKHIRKENEVILFEGYMDVISAYQAGINNVIATLGTALTEYQAKLLNRYVDTVVICYDGDNAGLEATYKAANLLRKVGCQVKIANLQDDLDPDSFIKAHGGDAFRNEVLSTGDTYIHFYMRYLKKDYNLTLEGDRIQYIENILKELAQIDSSVEREYYLSEIHKEYNISMQSLTEEIEKLRSNQGYSPQKKDNTIQNRNTKRTNRNHSASKLLPAFQNAERKLLSYMLQDALIAEKVQDELGAGFNMDAHKIIATYLYAFYEEGHPPDVSLFIEKLTDPEFKKIVTEIAMLPVLEEISDKEINDYIRIIQEHRNDYSSIQALKEQQKLAEQQNDPLKAAQIAMQIIEIKKQLKQTN</sequence>
<comment type="similarity">
    <text evidence="12 13">Belongs to the DnaG primase family.</text>
</comment>
<dbReference type="InterPro" id="IPR019475">
    <property type="entry name" value="DNA_primase_DnaB-bd"/>
</dbReference>
<dbReference type="Pfam" id="PF01807">
    <property type="entry name" value="Zn_ribbon_DnaG"/>
    <property type="match status" value="1"/>
</dbReference>
<dbReference type="GO" id="GO:0003678">
    <property type="term" value="F:DNA helicase activity"/>
    <property type="evidence" value="ECO:0007669"/>
    <property type="project" value="InterPro"/>
</dbReference>
<dbReference type="GO" id="GO:0005737">
    <property type="term" value="C:cytoplasm"/>
    <property type="evidence" value="ECO:0007669"/>
    <property type="project" value="TreeGrafter"/>
</dbReference>
<dbReference type="EMBL" id="RBZP01000001">
    <property type="protein sequence ID" value="RKQ37814.1"/>
    <property type="molecule type" value="Genomic_DNA"/>
</dbReference>
<accession>A0A495AEE7</accession>
<comment type="domain">
    <text evidence="12">Contains an N-terminal zinc-binding domain, a central core domain that contains the primase activity, and a C-terminal DnaB-binding domain.</text>
</comment>
<organism evidence="17 18">
    <name type="scientific">Oceanobacillus halophilus</name>
    <dbReference type="NCBI Taxonomy" id="930130"/>
    <lineage>
        <taxon>Bacteria</taxon>
        <taxon>Bacillati</taxon>
        <taxon>Bacillota</taxon>
        <taxon>Bacilli</taxon>
        <taxon>Bacillales</taxon>
        <taxon>Bacillaceae</taxon>
        <taxon>Oceanobacillus</taxon>
    </lineage>
</organism>
<dbReference type="SUPFAM" id="SSF57783">
    <property type="entry name" value="Zinc beta-ribbon"/>
    <property type="match status" value="1"/>
</dbReference>
<evidence type="ECO:0000256" key="7">
    <source>
        <dbReference type="ARBA" id="ARBA00022771"/>
    </source>
</evidence>
<evidence type="ECO:0000256" key="2">
    <source>
        <dbReference type="ARBA" id="ARBA00022515"/>
    </source>
</evidence>
<dbReference type="PANTHER" id="PTHR30313:SF2">
    <property type="entry name" value="DNA PRIMASE"/>
    <property type="match status" value="1"/>
</dbReference>
<dbReference type="Gene3D" id="6.10.140.360">
    <property type="match status" value="1"/>
</dbReference>
<dbReference type="InterPro" id="IPR013264">
    <property type="entry name" value="DNAG_N"/>
</dbReference>
<keyword evidence="4 12" id="KW-0548">Nucleotidyltransferase</keyword>
<dbReference type="GO" id="GO:1990077">
    <property type="term" value="C:primosome complex"/>
    <property type="evidence" value="ECO:0007669"/>
    <property type="project" value="UniProtKB-KW"/>
</dbReference>
<dbReference type="CDD" id="cd03364">
    <property type="entry name" value="TOPRIM_DnaG_primases"/>
    <property type="match status" value="1"/>
</dbReference>
<keyword evidence="1 12" id="KW-0240">DNA-directed RNA polymerase</keyword>
<dbReference type="InterPro" id="IPR034151">
    <property type="entry name" value="TOPRIM_DnaG_bac"/>
</dbReference>
<dbReference type="GO" id="GO:0003677">
    <property type="term" value="F:DNA binding"/>
    <property type="evidence" value="ECO:0007669"/>
    <property type="project" value="UniProtKB-KW"/>
</dbReference>
<keyword evidence="5 12" id="KW-0235">DNA replication</keyword>
<keyword evidence="6 12" id="KW-0479">Metal-binding</keyword>
<dbReference type="InterPro" id="IPR036977">
    <property type="entry name" value="DNA_primase_Znf_CHC2"/>
</dbReference>
<dbReference type="InterPro" id="IPR006171">
    <property type="entry name" value="TOPRIM_dom"/>
</dbReference>
<feature type="zinc finger region" description="CHC2-type" evidence="12 14">
    <location>
        <begin position="40"/>
        <end position="64"/>
    </location>
</feature>
<keyword evidence="9" id="KW-0460">Magnesium</keyword>
<evidence type="ECO:0000256" key="6">
    <source>
        <dbReference type="ARBA" id="ARBA00022723"/>
    </source>
</evidence>
<reference evidence="17 18" key="1">
    <citation type="journal article" date="2016" name="Int. J. Syst. Evol. Microbiol.">
        <title>Oceanobacillus halophilus sp. nov., a novel moderately halophilic bacterium from a hypersaline lake.</title>
        <authorList>
            <person name="Amoozegar M.A."/>
            <person name="Bagheri M."/>
            <person name="Makhdoumi A."/>
            <person name="Nikou M.M."/>
            <person name="Fazeli S.A.S."/>
            <person name="Schumann P."/>
            <person name="Sproer C."/>
            <person name="Sanchez-Porro C."/>
            <person name="Ventosa A."/>
        </authorList>
    </citation>
    <scope>NUCLEOTIDE SEQUENCE [LARGE SCALE GENOMIC DNA]</scope>
    <source>
        <strain evidence="17 18">DSM 23996</strain>
    </source>
</reference>
<evidence type="ECO:0000313" key="17">
    <source>
        <dbReference type="EMBL" id="RKQ37814.1"/>
    </source>
</evidence>
<dbReference type="InterPro" id="IPR006295">
    <property type="entry name" value="DNA_primase_DnaG"/>
</dbReference>
<evidence type="ECO:0000256" key="3">
    <source>
        <dbReference type="ARBA" id="ARBA00022679"/>
    </source>
</evidence>
<comment type="function">
    <text evidence="12 13">RNA polymerase that catalyzes the synthesis of short RNA molecules used as primers for DNA polymerase during DNA replication.</text>
</comment>
<evidence type="ECO:0000313" key="18">
    <source>
        <dbReference type="Proteomes" id="UP000269301"/>
    </source>
</evidence>
<dbReference type="Gene3D" id="3.90.580.10">
    <property type="entry name" value="Zinc finger, CHC2-type domain"/>
    <property type="match status" value="1"/>
</dbReference>
<comment type="catalytic activity">
    <reaction evidence="12">
        <text>ssDNA + n NTP = ssDNA/pppN(pN)n-1 hybrid + (n-1) diphosphate.</text>
        <dbReference type="EC" id="2.7.7.101"/>
    </reaction>
</comment>
<proteinExistence type="inferred from homology"/>
<keyword evidence="2 12" id="KW-0639">Primosome</keyword>
<evidence type="ECO:0000256" key="8">
    <source>
        <dbReference type="ARBA" id="ARBA00022833"/>
    </source>
</evidence>
<dbReference type="Gene3D" id="3.90.980.10">
    <property type="entry name" value="DNA primase, catalytic core, N-terminal domain"/>
    <property type="match status" value="1"/>
</dbReference>
<dbReference type="GO" id="GO:0005524">
    <property type="term" value="F:ATP binding"/>
    <property type="evidence" value="ECO:0007669"/>
    <property type="project" value="InterPro"/>
</dbReference>
<dbReference type="PANTHER" id="PTHR30313">
    <property type="entry name" value="DNA PRIMASE"/>
    <property type="match status" value="1"/>
</dbReference>
<dbReference type="GO" id="GO:0008270">
    <property type="term" value="F:zinc ion binding"/>
    <property type="evidence" value="ECO:0007669"/>
    <property type="project" value="UniProtKB-UniRule"/>
</dbReference>